<keyword evidence="3 12" id="KW-0813">Transport</keyword>
<evidence type="ECO:0000256" key="5">
    <source>
        <dbReference type="ARBA" id="ARBA00022692"/>
    </source>
</evidence>
<keyword evidence="4" id="KW-1003">Cell membrane</keyword>
<evidence type="ECO:0000256" key="8">
    <source>
        <dbReference type="ARBA" id="ARBA00022989"/>
    </source>
</evidence>
<organism evidence="13 14">
    <name type="scientific">Frankliniella fusca</name>
    <dbReference type="NCBI Taxonomy" id="407009"/>
    <lineage>
        <taxon>Eukaryota</taxon>
        <taxon>Metazoa</taxon>
        <taxon>Ecdysozoa</taxon>
        <taxon>Arthropoda</taxon>
        <taxon>Hexapoda</taxon>
        <taxon>Insecta</taxon>
        <taxon>Pterygota</taxon>
        <taxon>Neoptera</taxon>
        <taxon>Paraneoptera</taxon>
        <taxon>Thysanoptera</taxon>
        <taxon>Terebrantia</taxon>
        <taxon>Thripoidea</taxon>
        <taxon>Thripidae</taxon>
        <taxon>Frankliniella</taxon>
    </lineage>
</organism>
<evidence type="ECO:0000256" key="4">
    <source>
        <dbReference type="ARBA" id="ARBA00022475"/>
    </source>
</evidence>
<keyword evidence="5" id="KW-0812">Transmembrane</keyword>
<dbReference type="GO" id="GO:0005243">
    <property type="term" value="F:gap junction channel activity"/>
    <property type="evidence" value="ECO:0007669"/>
    <property type="project" value="TreeGrafter"/>
</dbReference>
<name>A0AAE1GZR1_9NEOP</name>
<dbReference type="AlphaFoldDB" id="A0AAE1GZR1"/>
<dbReference type="InterPro" id="IPR000990">
    <property type="entry name" value="Innexin"/>
</dbReference>
<keyword evidence="10" id="KW-0472">Membrane</keyword>
<dbReference type="GO" id="GO:0005886">
    <property type="term" value="C:plasma membrane"/>
    <property type="evidence" value="ECO:0007669"/>
    <property type="project" value="UniProtKB-SubCell"/>
</dbReference>
<dbReference type="PANTHER" id="PTHR11893:SF39">
    <property type="entry name" value="INNEXIN INX1"/>
    <property type="match status" value="1"/>
</dbReference>
<keyword evidence="11 12" id="KW-0407">Ion channel</keyword>
<evidence type="ECO:0000256" key="2">
    <source>
        <dbReference type="ARBA" id="ARBA00004651"/>
    </source>
</evidence>
<dbReference type="GO" id="GO:0005921">
    <property type="term" value="C:gap junction"/>
    <property type="evidence" value="ECO:0007669"/>
    <property type="project" value="UniProtKB-SubCell"/>
</dbReference>
<gene>
    <name evidence="12" type="primary">inx</name>
    <name evidence="13" type="ORF">KUF71_021644</name>
</gene>
<sequence length="122" mass="14063">MFKLFGGLKQYFKLPDVIIDSPIFRLHNLFTTALLASCSLVITATQYVGKPIECIVNGLPTHPINTYCWITSTFTMPDAFQRQVGKEVAHPGVANDFDDEDAKKYYTYYQWVCFVLFFQEFL</sequence>
<evidence type="ECO:0000256" key="9">
    <source>
        <dbReference type="ARBA" id="ARBA00023065"/>
    </source>
</evidence>
<evidence type="ECO:0000256" key="1">
    <source>
        <dbReference type="ARBA" id="ARBA00004610"/>
    </source>
</evidence>
<evidence type="ECO:0000256" key="10">
    <source>
        <dbReference type="ARBA" id="ARBA00023136"/>
    </source>
</evidence>
<comment type="caution">
    <text evidence="13">The sequence shown here is derived from an EMBL/GenBank/DDBJ whole genome shotgun (WGS) entry which is preliminary data.</text>
</comment>
<reference evidence="13" key="1">
    <citation type="submission" date="2021-07" db="EMBL/GenBank/DDBJ databases">
        <authorList>
            <person name="Catto M.A."/>
            <person name="Jacobson A."/>
            <person name="Kennedy G."/>
            <person name="Labadie P."/>
            <person name="Hunt B.G."/>
            <person name="Srinivasan R."/>
        </authorList>
    </citation>
    <scope>NUCLEOTIDE SEQUENCE</scope>
    <source>
        <strain evidence="13">PL_HMW_Pooled</strain>
        <tissue evidence="13">Head</tissue>
    </source>
</reference>
<dbReference type="Pfam" id="PF00876">
    <property type="entry name" value="Innexin"/>
    <property type="match status" value="1"/>
</dbReference>
<evidence type="ECO:0000256" key="7">
    <source>
        <dbReference type="ARBA" id="ARBA00022949"/>
    </source>
</evidence>
<evidence type="ECO:0000256" key="3">
    <source>
        <dbReference type="ARBA" id="ARBA00022448"/>
    </source>
</evidence>
<dbReference type="Proteomes" id="UP001219518">
    <property type="component" value="Unassembled WGS sequence"/>
</dbReference>
<keyword evidence="8" id="KW-1133">Transmembrane helix</keyword>
<comment type="similarity">
    <text evidence="12">Belongs to the pannexin family.</text>
</comment>
<comment type="function">
    <text evidence="12">Structural component of the gap junctions.</text>
</comment>
<comment type="subcellular location">
    <subcellularLocation>
        <location evidence="1">Cell junction</location>
        <location evidence="1">Gap junction</location>
    </subcellularLocation>
    <subcellularLocation>
        <location evidence="2 12">Cell membrane</location>
        <topology evidence="2 12">Multi-pass membrane protein</topology>
    </subcellularLocation>
</comment>
<dbReference type="GO" id="GO:0034220">
    <property type="term" value="P:monoatomic ion transmembrane transport"/>
    <property type="evidence" value="ECO:0007669"/>
    <property type="project" value="UniProtKB-KW"/>
</dbReference>
<dbReference type="PRINTS" id="PR01262">
    <property type="entry name" value="INNEXIN"/>
</dbReference>
<keyword evidence="7" id="KW-0965">Cell junction</keyword>
<accession>A0AAE1GZR1</accession>
<keyword evidence="6" id="KW-0303">Gap junction</keyword>
<dbReference type="PANTHER" id="PTHR11893">
    <property type="entry name" value="INNEXIN"/>
    <property type="match status" value="1"/>
</dbReference>
<keyword evidence="14" id="KW-1185">Reference proteome</keyword>
<evidence type="ECO:0000313" key="14">
    <source>
        <dbReference type="Proteomes" id="UP001219518"/>
    </source>
</evidence>
<evidence type="ECO:0000313" key="13">
    <source>
        <dbReference type="EMBL" id="KAK3912074.1"/>
    </source>
</evidence>
<protein>
    <recommendedName>
        <fullName evidence="12">Innexin</fullName>
    </recommendedName>
</protein>
<evidence type="ECO:0000256" key="12">
    <source>
        <dbReference type="RuleBase" id="RU010713"/>
    </source>
</evidence>
<reference evidence="13" key="2">
    <citation type="journal article" date="2023" name="BMC Genomics">
        <title>Pest status, molecular evolution, and epigenetic factors derived from the genome assembly of Frankliniella fusca, a thysanopteran phytovirus vector.</title>
        <authorList>
            <person name="Catto M.A."/>
            <person name="Labadie P.E."/>
            <person name="Jacobson A.L."/>
            <person name="Kennedy G.G."/>
            <person name="Srinivasan R."/>
            <person name="Hunt B.G."/>
        </authorList>
    </citation>
    <scope>NUCLEOTIDE SEQUENCE</scope>
    <source>
        <strain evidence="13">PL_HMW_Pooled</strain>
    </source>
</reference>
<keyword evidence="9 12" id="KW-0406">Ion transport</keyword>
<dbReference type="PROSITE" id="PS51013">
    <property type="entry name" value="PANNEXIN"/>
    <property type="match status" value="1"/>
</dbReference>
<evidence type="ECO:0000256" key="6">
    <source>
        <dbReference type="ARBA" id="ARBA00022868"/>
    </source>
</evidence>
<dbReference type="EMBL" id="JAHWGI010000289">
    <property type="protein sequence ID" value="KAK3912074.1"/>
    <property type="molecule type" value="Genomic_DNA"/>
</dbReference>
<evidence type="ECO:0000256" key="11">
    <source>
        <dbReference type="ARBA" id="ARBA00023303"/>
    </source>
</evidence>
<proteinExistence type="inferred from homology"/>